<dbReference type="RefSeq" id="WP_085029673.1">
    <property type="nucleotide sequence ID" value="NZ_CP020772.1"/>
</dbReference>
<dbReference type="GO" id="GO:0007059">
    <property type="term" value="P:chromosome segregation"/>
    <property type="evidence" value="ECO:0007669"/>
    <property type="project" value="UniProtKB-UniRule"/>
</dbReference>
<evidence type="ECO:0000256" key="3">
    <source>
        <dbReference type="ARBA" id="ARBA00023306"/>
    </source>
</evidence>
<comment type="similarity">
    <text evidence="5">Belongs to the ScpA family.</text>
</comment>
<keyword evidence="2 5" id="KW-0159">Chromosome partition</keyword>
<comment type="function">
    <text evidence="5">Participates in chromosomal partition during cell division. May act via the formation of a condensin-like complex containing Smc and ScpB that pull DNA away from mid-cell into both cell halves.</text>
</comment>
<keyword evidence="7" id="KW-1185">Reference proteome</keyword>
<dbReference type="InterPro" id="IPR023093">
    <property type="entry name" value="ScpA-like_C"/>
</dbReference>
<protein>
    <recommendedName>
        <fullName evidence="4 5">Segregation and condensation protein A</fullName>
    </recommendedName>
</protein>
<dbReference type="HAMAP" id="MF_01805">
    <property type="entry name" value="ScpA"/>
    <property type="match status" value="1"/>
</dbReference>
<dbReference type="STRING" id="402384.HM131_10280"/>
<keyword evidence="5" id="KW-0963">Cytoplasm</keyword>
<comment type="subcellular location">
    <subcellularLocation>
        <location evidence="5">Cytoplasm</location>
    </subcellularLocation>
    <text evidence="5">Associated with two foci at the outer edges of the nucleoid region in young cells, and at four foci within both cell halves in older cells.</text>
</comment>
<dbReference type="NCBIfam" id="NF000995">
    <property type="entry name" value="PRK00104.1-4"/>
    <property type="match status" value="1"/>
</dbReference>
<name>A0A1W5ZVB8_9BACI</name>
<dbReference type="Pfam" id="PF02616">
    <property type="entry name" value="SMC_ScpA"/>
    <property type="match status" value="1"/>
</dbReference>
<evidence type="ECO:0000256" key="4">
    <source>
        <dbReference type="ARBA" id="ARBA00044777"/>
    </source>
</evidence>
<evidence type="ECO:0000313" key="7">
    <source>
        <dbReference type="Proteomes" id="UP000192527"/>
    </source>
</evidence>
<dbReference type="GO" id="GO:0006260">
    <property type="term" value="P:DNA replication"/>
    <property type="evidence" value="ECO:0007669"/>
    <property type="project" value="UniProtKB-UniRule"/>
</dbReference>
<dbReference type="AlphaFoldDB" id="A0A1W5ZVB8"/>
<evidence type="ECO:0000256" key="1">
    <source>
        <dbReference type="ARBA" id="ARBA00022618"/>
    </source>
</evidence>
<organism evidence="6 7">
    <name type="scientific">Halobacillus mangrovi</name>
    <dbReference type="NCBI Taxonomy" id="402384"/>
    <lineage>
        <taxon>Bacteria</taxon>
        <taxon>Bacillati</taxon>
        <taxon>Bacillota</taxon>
        <taxon>Bacilli</taxon>
        <taxon>Bacillales</taxon>
        <taxon>Bacillaceae</taxon>
        <taxon>Halobacillus</taxon>
    </lineage>
</organism>
<dbReference type="PANTHER" id="PTHR33969:SF2">
    <property type="entry name" value="SEGREGATION AND CONDENSATION PROTEIN A"/>
    <property type="match status" value="1"/>
</dbReference>
<dbReference type="InterPro" id="IPR003768">
    <property type="entry name" value="ScpA"/>
</dbReference>
<dbReference type="GO" id="GO:0051301">
    <property type="term" value="P:cell division"/>
    <property type="evidence" value="ECO:0007669"/>
    <property type="project" value="UniProtKB-KW"/>
</dbReference>
<reference evidence="6 7" key="1">
    <citation type="submission" date="2017-04" db="EMBL/GenBank/DDBJ databases">
        <title>The whole genome sequencing and assembly of Halobacillus mangrovi strain.</title>
        <authorList>
            <person name="Lee S.-J."/>
            <person name="Park M.-K."/>
            <person name="Kim J.-Y."/>
            <person name="Lee Y.-J."/>
            <person name="Yi H."/>
            <person name="Bahn Y.-S."/>
            <person name="Kim J.F."/>
            <person name="Lee D.-W."/>
        </authorList>
    </citation>
    <scope>NUCLEOTIDE SEQUENCE [LARGE SCALE GENOMIC DNA]</scope>
    <source>
        <strain evidence="6 7">KTB 131</strain>
    </source>
</reference>
<dbReference type="KEGG" id="hmn:HM131_10280"/>
<dbReference type="GO" id="GO:0005737">
    <property type="term" value="C:cytoplasm"/>
    <property type="evidence" value="ECO:0007669"/>
    <property type="project" value="UniProtKB-SubCell"/>
</dbReference>
<evidence type="ECO:0000313" key="6">
    <source>
        <dbReference type="EMBL" id="ARI77201.1"/>
    </source>
</evidence>
<dbReference type="Gene3D" id="6.10.250.2410">
    <property type="match status" value="1"/>
</dbReference>
<dbReference type="PANTHER" id="PTHR33969">
    <property type="entry name" value="SEGREGATION AND CONDENSATION PROTEIN A"/>
    <property type="match status" value="1"/>
</dbReference>
<gene>
    <name evidence="5" type="primary">scpA</name>
    <name evidence="6" type="ORF">HM131_10280</name>
</gene>
<dbReference type="EMBL" id="CP020772">
    <property type="protein sequence ID" value="ARI77201.1"/>
    <property type="molecule type" value="Genomic_DNA"/>
</dbReference>
<evidence type="ECO:0000256" key="2">
    <source>
        <dbReference type="ARBA" id="ARBA00022829"/>
    </source>
</evidence>
<dbReference type="Gene3D" id="1.10.10.580">
    <property type="entry name" value="Structural maintenance of chromosome 1. Chain E"/>
    <property type="match status" value="1"/>
</dbReference>
<proteinExistence type="inferred from homology"/>
<sequence>MTKSYQVKVEGFEGPLDLLLHLINRYEIDIYDIPVSQITDQYMHYIHTMNELELDLASEYLVMAATLLAMKSQMLLPNPTIDDAEEAEMEEDPREELMRKLIEYRKYKQAAEQLKEKELDANRIYTRPPMNKDELGDEPPEIKPGEASIYDMIQAMGRLLSRSKTTAPQDTKIKKDEIPIQMRMEEILNQVDLKKEGTSFYDLFEKKTRPHIVVTFMALLELMKSNEITCVQQKHFDDLIVFKMEDAPWS</sequence>
<keyword evidence="1 5" id="KW-0132">Cell division</keyword>
<accession>A0A1W5ZVB8</accession>
<evidence type="ECO:0000256" key="5">
    <source>
        <dbReference type="HAMAP-Rule" id="MF_01805"/>
    </source>
</evidence>
<dbReference type="OrthoDB" id="9811016at2"/>
<comment type="subunit">
    <text evidence="5">Component of a cohesin-like complex composed of ScpA, ScpB and the Smc homodimer, in which ScpA and ScpB bind to the head domain of Smc. The presence of the three proteins is required for the association of the complex with DNA.</text>
</comment>
<keyword evidence="3 5" id="KW-0131">Cell cycle</keyword>
<dbReference type="Proteomes" id="UP000192527">
    <property type="component" value="Chromosome"/>
</dbReference>